<keyword evidence="2" id="KW-1185">Reference proteome</keyword>
<reference evidence="1 2" key="1">
    <citation type="submission" date="2017-04" db="EMBL/GenBank/DDBJ databases">
        <title>The genome sequence of mycobacteriophage Shandong1.</title>
        <authorList>
            <person name="Fan X."/>
            <person name="Zhao Z."/>
            <person name="Zhao K."/>
            <person name="Song S."/>
            <person name="Li J."/>
            <person name="Xie J."/>
        </authorList>
    </citation>
    <scope>NUCLEOTIDE SEQUENCE [LARGE SCALE GENOMIC DNA]</scope>
</reference>
<sequence>MMIDPQTRELTDAGYDLADQITAWLDDRRYELFTPSTIARGVKANSVDVWQVLQWLEREVMVEGAGNGRLRRWGARQSHCYR</sequence>
<proteinExistence type="predicted"/>
<dbReference type="Proteomes" id="UP000226045">
    <property type="component" value="Segment"/>
</dbReference>
<protein>
    <submittedName>
        <fullName evidence="1">Uncharacterized protein</fullName>
    </submittedName>
</protein>
<organism evidence="1 2">
    <name type="scientific">Mycobacterium phage Shandong1</name>
    <dbReference type="NCBI Taxonomy" id="1983447"/>
    <lineage>
        <taxon>Viruses</taxon>
        <taxon>Duplodnaviria</taxon>
        <taxon>Heunggongvirae</taxon>
        <taxon>Uroviricota</taxon>
        <taxon>Caudoviricetes</taxon>
        <taxon>Weiservirinae</taxon>
        <taxon>Unicornvirus</taxon>
        <taxon>Unicornvirus shandong1</taxon>
    </lineage>
</organism>
<dbReference type="KEGG" id="vg:60322988"/>
<evidence type="ECO:0000313" key="2">
    <source>
        <dbReference type="Proteomes" id="UP000226045"/>
    </source>
</evidence>
<accession>A0A1X9SHM2</accession>
<dbReference type="GeneID" id="60322988"/>
<evidence type="ECO:0000313" key="1">
    <source>
        <dbReference type="EMBL" id="ARQ95517.1"/>
    </source>
</evidence>
<dbReference type="EMBL" id="KY945355">
    <property type="protein sequence ID" value="ARQ95517.1"/>
    <property type="molecule type" value="Genomic_DNA"/>
</dbReference>
<dbReference type="RefSeq" id="YP_009951550.1">
    <property type="nucleotide sequence ID" value="NC_051602.1"/>
</dbReference>
<name>A0A1X9SHM2_9CAUD</name>